<dbReference type="AlphaFoldDB" id="A0AAN8D1G3"/>
<reference evidence="1 2" key="1">
    <citation type="journal article" date="2023" name="Mol. Biol. Evol.">
        <title>Genomics of Secondarily Temperate Adaptation in the Only Non-Antarctic Icefish.</title>
        <authorList>
            <person name="Rivera-Colon A.G."/>
            <person name="Rayamajhi N."/>
            <person name="Minhas B.F."/>
            <person name="Madrigal G."/>
            <person name="Bilyk K.T."/>
            <person name="Yoon V."/>
            <person name="Hune M."/>
            <person name="Gregory S."/>
            <person name="Cheng C.H.C."/>
            <person name="Catchen J.M."/>
        </authorList>
    </citation>
    <scope>NUCLEOTIDE SEQUENCE [LARGE SCALE GENOMIC DNA]</scope>
    <source>
        <strain evidence="1">JC2023a</strain>
    </source>
</reference>
<gene>
    <name evidence="1" type="ORF">CesoFtcFv8_000453</name>
</gene>
<proteinExistence type="predicted"/>
<organism evidence="1 2">
    <name type="scientific">Champsocephalus esox</name>
    <name type="common">pike icefish</name>
    <dbReference type="NCBI Taxonomy" id="159716"/>
    <lineage>
        <taxon>Eukaryota</taxon>
        <taxon>Metazoa</taxon>
        <taxon>Chordata</taxon>
        <taxon>Craniata</taxon>
        <taxon>Vertebrata</taxon>
        <taxon>Euteleostomi</taxon>
        <taxon>Actinopterygii</taxon>
        <taxon>Neopterygii</taxon>
        <taxon>Teleostei</taxon>
        <taxon>Neoteleostei</taxon>
        <taxon>Acanthomorphata</taxon>
        <taxon>Eupercaria</taxon>
        <taxon>Perciformes</taxon>
        <taxon>Notothenioidei</taxon>
        <taxon>Channichthyidae</taxon>
        <taxon>Champsocephalus</taxon>
    </lineage>
</organism>
<dbReference type="EMBL" id="JAULUE010002046">
    <property type="protein sequence ID" value="KAK5914801.1"/>
    <property type="molecule type" value="Genomic_DNA"/>
</dbReference>
<protein>
    <submittedName>
        <fullName evidence="1">Uncharacterized protein</fullName>
    </submittedName>
</protein>
<evidence type="ECO:0000313" key="1">
    <source>
        <dbReference type="EMBL" id="KAK5914801.1"/>
    </source>
</evidence>
<sequence>MMLSQDPKGLVVPSGSCERCSQIALKASWCLQGLMLDRLQKLPLHRQAVGVRALTLIIPQNQNLSSGPDNEGPAQGLQQINLRGGSETYFCYETRFIRYSKLFRELERIEEDEGQLREVGVILETTLIRTRRTSVSVCPAPPCL</sequence>
<keyword evidence="2" id="KW-1185">Reference proteome</keyword>
<evidence type="ECO:0000313" key="2">
    <source>
        <dbReference type="Proteomes" id="UP001335648"/>
    </source>
</evidence>
<dbReference type="Proteomes" id="UP001335648">
    <property type="component" value="Unassembled WGS sequence"/>
</dbReference>
<name>A0AAN8D1G3_9TELE</name>
<accession>A0AAN8D1G3</accession>
<comment type="caution">
    <text evidence="1">The sequence shown here is derived from an EMBL/GenBank/DDBJ whole genome shotgun (WGS) entry which is preliminary data.</text>
</comment>